<dbReference type="AlphaFoldDB" id="A0A2V3IZV7"/>
<accession>A0A2V3IZV7</accession>
<reference evidence="2 3" key="1">
    <citation type="journal article" date="2018" name="Mol. Biol. Evol.">
        <title>Analysis of the draft genome of the red seaweed Gracilariopsis chorda provides insights into genome size evolution in Rhodophyta.</title>
        <authorList>
            <person name="Lee J."/>
            <person name="Yang E.C."/>
            <person name="Graf L."/>
            <person name="Yang J.H."/>
            <person name="Qiu H."/>
            <person name="Zel Zion U."/>
            <person name="Chan C.X."/>
            <person name="Stephens T.G."/>
            <person name="Weber A.P.M."/>
            <person name="Boo G.H."/>
            <person name="Boo S.M."/>
            <person name="Kim K.M."/>
            <person name="Shin Y."/>
            <person name="Jung M."/>
            <person name="Lee S.J."/>
            <person name="Yim H.S."/>
            <person name="Lee J.H."/>
            <person name="Bhattacharya D."/>
            <person name="Yoon H.S."/>
        </authorList>
    </citation>
    <scope>NUCLEOTIDE SEQUENCE [LARGE SCALE GENOMIC DNA]</scope>
    <source>
        <strain evidence="2 3">SKKU-2015</strain>
        <tissue evidence="2">Whole body</tissue>
    </source>
</reference>
<organism evidence="2 3">
    <name type="scientific">Gracilariopsis chorda</name>
    <dbReference type="NCBI Taxonomy" id="448386"/>
    <lineage>
        <taxon>Eukaryota</taxon>
        <taxon>Rhodophyta</taxon>
        <taxon>Florideophyceae</taxon>
        <taxon>Rhodymeniophycidae</taxon>
        <taxon>Gracilariales</taxon>
        <taxon>Gracilariaceae</taxon>
        <taxon>Gracilariopsis</taxon>
    </lineage>
</organism>
<protein>
    <submittedName>
        <fullName evidence="2">Uncharacterized protein</fullName>
    </submittedName>
</protein>
<feature type="transmembrane region" description="Helical" evidence="1">
    <location>
        <begin position="206"/>
        <end position="230"/>
    </location>
</feature>
<dbReference type="Proteomes" id="UP000247409">
    <property type="component" value="Unassembled WGS sequence"/>
</dbReference>
<keyword evidence="3" id="KW-1185">Reference proteome</keyword>
<keyword evidence="1" id="KW-0812">Transmembrane</keyword>
<evidence type="ECO:0000313" key="3">
    <source>
        <dbReference type="Proteomes" id="UP000247409"/>
    </source>
</evidence>
<sequence>MKHLPFGTRVYVMWLVLLLLAVLPSFFHVLRPLWRIVAALGPLILALDIDAGNHSGFYSAKFTISLIFALLSLPLVYETSGFEQITPFFRAVVPVLLLLFIASCATTMAANRRRSCVWVGKTKQIHTCNNLFPIDKCLNAKPYADYPSLTIRTPLTPAELRGAWVRDSECGRRMLSVNEVRARVLYICFVTQFVMQRIFKSPQNQVYVFSLVAWYRMRVLLLLAAIAGFIDVFDGLFRGSYADSDVMSKAILWLTLPSITVPAILRIYFGNKASLKLMFYGFLPVSSDRELWLRLGVQPRDLYTALTNGVRAGRVLKETVGLINGAGVGNVKVENLPDAVRASEESLIRLGDLFVRVFDGMRFEKQGGSLRILSARYELIHQNCNDSAASDSIQSNDVDEEEKELVGTGWDRGWETDGGVLEASEAEWEGSEGDKRVEGEGERQWWRWWKKLWRRRDGMTQDVRKQLRRLIADAFSKEEIEEDEYERLTESVTVDSGRRSDVERLSQIVAGAFWRGHIDWVEYRLVSQPLERRLAMRFIFRASGAKGTAKGIEGTADDVEDESANV</sequence>
<name>A0A2V3IZV7_9FLOR</name>
<proteinExistence type="predicted"/>
<dbReference type="EMBL" id="NBIV01000021">
    <property type="protein sequence ID" value="PXF47681.1"/>
    <property type="molecule type" value="Genomic_DNA"/>
</dbReference>
<comment type="caution">
    <text evidence="2">The sequence shown here is derived from an EMBL/GenBank/DDBJ whole genome shotgun (WGS) entry which is preliminary data.</text>
</comment>
<feature type="transmembrane region" description="Helical" evidence="1">
    <location>
        <begin position="89"/>
        <end position="110"/>
    </location>
</feature>
<feature type="transmembrane region" description="Helical" evidence="1">
    <location>
        <begin position="9"/>
        <end position="27"/>
    </location>
</feature>
<feature type="transmembrane region" description="Helical" evidence="1">
    <location>
        <begin position="58"/>
        <end position="77"/>
    </location>
</feature>
<gene>
    <name evidence="2" type="ORF">BWQ96_02543</name>
</gene>
<keyword evidence="1" id="KW-0472">Membrane</keyword>
<feature type="transmembrane region" description="Helical" evidence="1">
    <location>
        <begin position="250"/>
        <end position="269"/>
    </location>
</feature>
<keyword evidence="1" id="KW-1133">Transmembrane helix</keyword>
<evidence type="ECO:0000313" key="2">
    <source>
        <dbReference type="EMBL" id="PXF47681.1"/>
    </source>
</evidence>
<evidence type="ECO:0000256" key="1">
    <source>
        <dbReference type="SAM" id="Phobius"/>
    </source>
</evidence>